<proteinExistence type="predicted"/>
<accession>A0A0S4QXB1</accession>
<keyword evidence="2" id="KW-1185">Reference proteome</keyword>
<dbReference type="AlphaFoldDB" id="A0A0S4QXB1"/>
<dbReference type="Proteomes" id="UP000198802">
    <property type="component" value="Unassembled WGS sequence"/>
</dbReference>
<sequence>MVDALTGSPVLALFVLLLVLAVIALTVTWCARVAETRPWRQARAAGMDRDAAMDRDVDRDTGLNADRNANPWRNYTATGAHSRAWATRPAQSAPRRRARVASDMIPLVSQAVGRTAEVASARVASV</sequence>
<evidence type="ECO:0000313" key="1">
    <source>
        <dbReference type="EMBL" id="CUU60257.1"/>
    </source>
</evidence>
<name>A0A0S4QXB1_9ACTN</name>
<organism evidence="1 2">
    <name type="scientific">Parafrankia irregularis</name>
    <dbReference type="NCBI Taxonomy" id="795642"/>
    <lineage>
        <taxon>Bacteria</taxon>
        <taxon>Bacillati</taxon>
        <taxon>Actinomycetota</taxon>
        <taxon>Actinomycetes</taxon>
        <taxon>Frankiales</taxon>
        <taxon>Frankiaceae</taxon>
        <taxon>Parafrankia</taxon>
    </lineage>
</organism>
<gene>
    <name evidence="1" type="ORF">Ga0074812_13741</name>
</gene>
<evidence type="ECO:0000313" key="2">
    <source>
        <dbReference type="Proteomes" id="UP000198802"/>
    </source>
</evidence>
<reference evidence="2" key="1">
    <citation type="submission" date="2015-11" db="EMBL/GenBank/DDBJ databases">
        <authorList>
            <person name="Varghese N."/>
        </authorList>
    </citation>
    <scope>NUCLEOTIDE SEQUENCE [LARGE SCALE GENOMIC DNA]</scope>
    <source>
        <strain evidence="2">DSM 45899</strain>
    </source>
</reference>
<dbReference type="EMBL" id="FAOZ01000037">
    <property type="protein sequence ID" value="CUU60257.1"/>
    <property type="molecule type" value="Genomic_DNA"/>
</dbReference>
<protein>
    <submittedName>
        <fullName evidence="1">Uncharacterized protein</fullName>
    </submittedName>
</protein>